<gene>
    <name evidence="2" type="ORF">F511_32752</name>
</gene>
<dbReference type="InterPro" id="IPR051801">
    <property type="entry name" value="GH28_Enzymes"/>
</dbReference>
<dbReference type="SUPFAM" id="SSF51126">
    <property type="entry name" value="Pectin lyase-like"/>
    <property type="match status" value="1"/>
</dbReference>
<keyword evidence="1" id="KW-1133">Transmembrane helix</keyword>
<evidence type="ECO:0000313" key="3">
    <source>
        <dbReference type="Proteomes" id="UP000250235"/>
    </source>
</evidence>
<dbReference type="EMBL" id="KV004542">
    <property type="protein sequence ID" value="KZV35586.1"/>
    <property type="molecule type" value="Genomic_DNA"/>
</dbReference>
<proteinExistence type="predicted"/>
<reference evidence="2 3" key="1">
    <citation type="journal article" date="2015" name="Proc. Natl. Acad. Sci. U.S.A.">
        <title>The resurrection genome of Boea hygrometrica: A blueprint for survival of dehydration.</title>
        <authorList>
            <person name="Xiao L."/>
            <person name="Yang G."/>
            <person name="Zhang L."/>
            <person name="Yang X."/>
            <person name="Zhao S."/>
            <person name="Ji Z."/>
            <person name="Zhou Q."/>
            <person name="Hu M."/>
            <person name="Wang Y."/>
            <person name="Chen M."/>
            <person name="Xu Y."/>
            <person name="Jin H."/>
            <person name="Xiao X."/>
            <person name="Hu G."/>
            <person name="Bao F."/>
            <person name="Hu Y."/>
            <person name="Wan P."/>
            <person name="Li L."/>
            <person name="Deng X."/>
            <person name="Kuang T."/>
            <person name="Xiang C."/>
            <person name="Zhu J.K."/>
            <person name="Oliver M.J."/>
            <person name="He Y."/>
        </authorList>
    </citation>
    <scope>NUCLEOTIDE SEQUENCE [LARGE SCALE GENOMIC DNA]</scope>
    <source>
        <strain evidence="3">cv. XS01</strain>
    </source>
</reference>
<evidence type="ECO:0000256" key="1">
    <source>
        <dbReference type="SAM" id="Phobius"/>
    </source>
</evidence>
<dbReference type="InterPro" id="IPR011050">
    <property type="entry name" value="Pectin_lyase_fold/virulence"/>
</dbReference>
<dbReference type="OrthoDB" id="1711468at2759"/>
<dbReference type="PANTHER" id="PTHR31339">
    <property type="entry name" value="PECTIN LYASE-RELATED"/>
    <property type="match status" value="1"/>
</dbReference>
<keyword evidence="1" id="KW-0472">Membrane</keyword>
<accession>A0A2Z7BMQ2</accession>
<dbReference type="PANTHER" id="PTHR31339:SF46">
    <property type="entry name" value="POLYGALACTURONASE-RELATED"/>
    <property type="match status" value="1"/>
</dbReference>
<sequence>MVDSRYPQRSAAFRPETKRWFAPFLFSRHTVFALIWAFAFVVIIAWQRTAVDRVWAAGAPPVPLPIPRLRSLVFNLSDFGAVGDGYTMNTKAFERAILEIQRRGGGQLNVEAGRWLTAPFNLTSHMTLFLAQNAVILGIDVRCLVPFRFDILLLIKLDCILTFLLLIKQ</sequence>
<keyword evidence="3" id="KW-1185">Reference proteome</keyword>
<dbReference type="Gene3D" id="2.160.20.10">
    <property type="entry name" value="Single-stranded right-handed beta-helix, Pectin lyase-like"/>
    <property type="match status" value="1"/>
</dbReference>
<organism evidence="2 3">
    <name type="scientific">Dorcoceras hygrometricum</name>
    <dbReference type="NCBI Taxonomy" id="472368"/>
    <lineage>
        <taxon>Eukaryota</taxon>
        <taxon>Viridiplantae</taxon>
        <taxon>Streptophyta</taxon>
        <taxon>Embryophyta</taxon>
        <taxon>Tracheophyta</taxon>
        <taxon>Spermatophyta</taxon>
        <taxon>Magnoliopsida</taxon>
        <taxon>eudicotyledons</taxon>
        <taxon>Gunneridae</taxon>
        <taxon>Pentapetalae</taxon>
        <taxon>asterids</taxon>
        <taxon>lamiids</taxon>
        <taxon>Lamiales</taxon>
        <taxon>Gesneriaceae</taxon>
        <taxon>Didymocarpoideae</taxon>
        <taxon>Trichosporeae</taxon>
        <taxon>Loxocarpinae</taxon>
        <taxon>Dorcoceras</taxon>
    </lineage>
</organism>
<dbReference type="InterPro" id="IPR012334">
    <property type="entry name" value="Pectin_lyas_fold"/>
</dbReference>
<feature type="transmembrane region" description="Helical" evidence="1">
    <location>
        <begin position="20"/>
        <end position="46"/>
    </location>
</feature>
<dbReference type="Proteomes" id="UP000250235">
    <property type="component" value="Unassembled WGS sequence"/>
</dbReference>
<name>A0A2Z7BMQ2_9LAMI</name>
<evidence type="ECO:0000313" key="2">
    <source>
        <dbReference type="EMBL" id="KZV35586.1"/>
    </source>
</evidence>
<protein>
    <submittedName>
        <fullName evidence="2">Putative polygalacturonase-like</fullName>
    </submittedName>
</protein>
<dbReference type="AlphaFoldDB" id="A0A2Z7BMQ2"/>
<keyword evidence="1" id="KW-0812">Transmembrane</keyword>